<dbReference type="Gene3D" id="1.10.10.10">
    <property type="entry name" value="Winged helix-like DNA-binding domain superfamily/Winged helix DNA-binding domain"/>
    <property type="match status" value="1"/>
</dbReference>
<evidence type="ECO:0000313" key="5">
    <source>
        <dbReference type="Proteomes" id="UP001596547"/>
    </source>
</evidence>
<dbReference type="SUPFAM" id="SSF88659">
    <property type="entry name" value="Sigma3 and sigma4 domains of RNA polymerase sigma factors"/>
    <property type="match status" value="1"/>
</dbReference>
<dbReference type="Proteomes" id="UP001596547">
    <property type="component" value="Unassembled WGS sequence"/>
</dbReference>
<keyword evidence="5" id="KW-1185">Reference proteome</keyword>
<keyword evidence="1" id="KW-0805">Transcription regulation</keyword>
<sequence length="213" mass="23834">MREAIIHVPHTEFEKVGLGEFVSLVREAGLRDITELACESDGCLVVITVEGPMDEEKLPTVDYLEWWERLSAGEEKAVYLFKVSFPRFEEDIQPMHTANVSTDDIQVNDNGIDVSLVGSQEDIAREIGEYGDAGMTVLLERIADYGGPRNTLDALTDRQREILQMAYELGYFDVPRRVSTADVAEKLHLDPSTVAEHLQRAERNLVASLLATP</sequence>
<dbReference type="AlphaFoldDB" id="A0ABD6A9C3"/>
<dbReference type="RefSeq" id="WP_276304015.1">
    <property type="nucleotide sequence ID" value="NZ_CP119992.1"/>
</dbReference>
<dbReference type="InterPro" id="IPR036388">
    <property type="entry name" value="WH-like_DNA-bd_sf"/>
</dbReference>
<accession>A0ABD6A9C3</accession>
<dbReference type="InterPro" id="IPR007050">
    <property type="entry name" value="HTH_bacterioopsin"/>
</dbReference>
<feature type="domain" description="HTH bat-type" evidence="3">
    <location>
        <begin position="155"/>
        <end position="206"/>
    </location>
</feature>
<dbReference type="InterPro" id="IPR013324">
    <property type="entry name" value="RNA_pol_sigma_r3/r4-like"/>
</dbReference>
<evidence type="ECO:0000313" key="4">
    <source>
        <dbReference type="EMBL" id="MFC7316722.1"/>
    </source>
</evidence>
<evidence type="ECO:0000256" key="1">
    <source>
        <dbReference type="ARBA" id="ARBA00023015"/>
    </source>
</evidence>
<organism evidence="4 5">
    <name type="scientific">Halomarina halobia</name>
    <dbReference type="NCBI Taxonomy" id="3033386"/>
    <lineage>
        <taxon>Archaea</taxon>
        <taxon>Methanobacteriati</taxon>
        <taxon>Methanobacteriota</taxon>
        <taxon>Stenosarchaea group</taxon>
        <taxon>Halobacteria</taxon>
        <taxon>Halobacteriales</taxon>
        <taxon>Natronomonadaceae</taxon>
        <taxon>Halomarina</taxon>
    </lineage>
</organism>
<evidence type="ECO:0000256" key="2">
    <source>
        <dbReference type="ARBA" id="ARBA00023163"/>
    </source>
</evidence>
<comment type="caution">
    <text evidence="4">The sequence shown here is derived from an EMBL/GenBank/DDBJ whole genome shotgun (WGS) entry which is preliminary data.</text>
</comment>
<dbReference type="GeneID" id="79316628"/>
<protein>
    <submittedName>
        <fullName evidence="4">Helix-turn-helix domain-containing protein</fullName>
    </submittedName>
</protein>
<dbReference type="EMBL" id="JBHTBF010000002">
    <property type="protein sequence ID" value="MFC7316722.1"/>
    <property type="molecule type" value="Genomic_DNA"/>
</dbReference>
<reference evidence="4 5" key="1">
    <citation type="journal article" date="2019" name="Int. J. Syst. Evol. Microbiol.">
        <title>The Global Catalogue of Microorganisms (GCM) 10K type strain sequencing project: providing services to taxonomists for standard genome sequencing and annotation.</title>
        <authorList>
            <consortium name="The Broad Institute Genomics Platform"/>
            <consortium name="The Broad Institute Genome Sequencing Center for Infectious Disease"/>
            <person name="Wu L."/>
            <person name="Ma J."/>
        </authorList>
    </citation>
    <scope>NUCLEOTIDE SEQUENCE [LARGE SCALE GENOMIC DNA]</scope>
    <source>
        <strain evidence="4 5">PSR21</strain>
    </source>
</reference>
<name>A0ABD6A9C3_9EURY</name>
<dbReference type="PANTHER" id="PTHR34236">
    <property type="entry name" value="DIMETHYL SULFOXIDE REDUCTASE TRANSCRIPTIONAL ACTIVATOR"/>
    <property type="match status" value="1"/>
</dbReference>
<keyword evidence="2" id="KW-0804">Transcription</keyword>
<dbReference type="Pfam" id="PF04967">
    <property type="entry name" value="HTH_10"/>
    <property type="match status" value="1"/>
</dbReference>
<proteinExistence type="predicted"/>
<evidence type="ECO:0000259" key="3">
    <source>
        <dbReference type="Pfam" id="PF04967"/>
    </source>
</evidence>
<dbReference type="PANTHER" id="PTHR34236:SF1">
    <property type="entry name" value="DIMETHYL SULFOXIDE REDUCTASE TRANSCRIPTIONAL ACTIVATOR"/>
    <property type="match status" value="1"/>
</dbReference>
<gene>
    <name evidence="4" type="ORF">ACFQPE_07940</name>
</gene>